<dbReference type="EMBL" id="LGRX02018678">
    <property type="protein sequence ID" value="KAK3259514.1"/>
    <property type="molecule type" value="Genomic_DNA"/>
</dbReference>
<dbReference type="Proteomes" id="UP001190700">
    <property type="component" value="Unassembled WGS sequence"/>
</dbReference>
<evidence type="ECO:0000313" key="3">
    <source>
        <dbReference type="Proteomes" id="UP001190700"/>
    </source>
</evidence>
<keyword evidence="3" id="KW-1185">Reference proteome</keyword>
<feature type="compositionally biased region" description="Basic and acidic residues" evidence="1">
    <location>
        <begin position="8"/>
        <end position="20"/>
    </location>
</feature>
<evidence type="ECO:0008006" key="4">
    <source>
        <dbReference type="Google" id="ProtNLM"/>
    </source>
</evidence>
<sequence length="620" mass="71485">MRMQAYQVRDEENRNPTTVDVKRWSSDVTVKAPSAPVSLGGALMLAAEDKVTYNSDKLSEDEDSDDSLMEVPEAEEAGTALPSKRENTAPRRESVVGKSEPHSGSVYGGFPGSRRRLLFGIPPTRANGAYVYGDPAPGSKPPPEGCAWDSAWKVNYVPQSMGSSGRKRYLKGHPVISAIGCSMDGMALTDCTVELVEAIWQRRDANPERRIVHNARRGRKLLFFAKWRNRTYEPLRSTIHVANRYLEQLKYRALMLWMGRTDELNAEARKIAHMASELRKSIPKAIFIITKAKFFRIWHRYTEGMTQRRNEKAERAVRLLRRVEKRKSFDKWTAFVQARTMEVNGMMGRLQFFRMRTLLIAWKEHAAQSRQDASQPILTFWKEVVTLMMCNPDAMDWLFHHMGPLAKHALKEGAARSEGRMWSELVVWERVLWAVPARDVPAVIQCIKAQILQDAVPIHVYFTAWRDEVRVLQQRHALFIRIMLSVCRGWRRARNPMKEWWQLCKAKSEDLRVRLGESQSRFNKTKLHRVLIKWWAVTLGERAPKRPAPLDSLMLKMLEAIPDEAEHLRTAARHHIHNIVSCQAWARAYPPPVRVYPPTDDRMPQFLLPSNFCGPHRMPL</sequence>
<reference evidence="2 3" key="1">
    <citation type="journal article" date="2015" name="Genome Biol. Evol.">
        <title>Comparative Genomics of a Bacterivorous Green Alga Reveals Evolutionary Causalities and Consequences of Phago-Mixotrophic Mode of Nutrition.</title>
        <authorList>
            <person name="Burns J.A."/>
            <person name="Paasch A."/>
            <person name="Narechania A."/>
            <person name="Kim E."/>
        </authorList>
    </citation>
    <scope>NUCLEOTIDE SEQUENCE [LARGE SCALE GENOMIC DNA]</scope>
    <source>
        <strain evidence="2 3">PLY_AMNH</strain>
    </source>
</reference>
<proteinExistence type="predicted"/>
<evidence type="ECO:0000256" key="1">
    <source>
        <dbReference type="SAM" id="MobiDB-lite"/>
    </source>
</evidence>
<feature type="compositionally biased region" description="Basic and acidic residues" evidence="1">
    <location>
        <begin position="83"/>
        <end position="101"/>
    </location>
</feature>
<evidence type="ECO:0000313" key="2">
    <source>
        <dbReference type="EMBL" id="KAK3259514.1"/>
    </source>
</evidence>
<dbReference type="AlphaFoldDB" id="A0AAE0FH42"/>
<accession>A0AAE0FH42</accession>
<organism evidence="2 3">
    <name type="scientific">Cymbomonas tetramitiformis</name>
    <dbReference type="NCBI Taxonomy" id="36881"/>
    <lineage>
        <taxon>Eukaryota</taxon>
        <taxon>Viridiplantae</taxon>
        <taxon>Chlorophyta</taxon>
        <taxon>Pyramimonadophyceae</taxon>
        <taxon>Pyramimonadales</taxon>
        <taxon>Pyramimonadaceae</taxon>
        <taxon>Cymbomonas</taxon>
    </lineage>
</organism>
<feature type="region of interest" description="Disordered" evidence="1">
    <location>
        <begin position="1"/>
        <end position="20"/>
    </location>
</feature>
<gene>
    <name evidence="2" type="ORF">CYMTET_31491</name>
</gene>
<feature type="region of interest" description="Disordered" evidence="1">
    <location>
        <begin position="54"/>
        <end position="107"/>
    </location>
</feature>
<comment type="caution">
    <text evidence="2">The sequence shown here is derived from an EMBL/GenBank/DDBJ whole genome shotgun (WGS) entry which is preliminary data.</text>
</comment>
<name>A0AAE0FH42_9CHLO</name>
<feature type="compositionally biased region" description="Acidic residues" evidence="1">
    <location>
        <begin position="59"/>
        <end position="76"/>
    </location>
</feature>
<protein>
    <recommendedName>
        <fullName evidence="4">Sfi1 spindle body domain-containing protein</fullName>
    </recommendedName>
</protein>